<dbReference type="KEGG" id="caul:KCG34_04785"/>
<protein>
    <submittedName>
        <fullName evidence="2">Translation initiation factor 2</fullName>
    </submittedName>
</protein>
<feature type="region of interest" description="Disordered" evidence="1">
    <location>
        <begin position="138"/>
        <end position="173"/>
    </location>
</feature>
<evidence type="ECO:0000256" key="1">
    <source>
        <dbReference type="SAM" id="MobiDB-lite"/>
    </source>
</evidence>
<dbReference type="AlphaFoldDB" id="A0A975G393"/>
<feature type="compositionally biased region" description="Low complexity" evidence="1">
    <location>
        <begin position="138"/>
        <end position="149"/>
    </location>
</feature>
<organism evidence="2 3">
    <name type="scientific">Phenylobacterium montanum</name>
    <dbReference type="NCBI Taxonomy" id="2823693"/>
    <lineage>
        <taxon>Bacteria</taxon>
        <taxon>Pseudomonadati</taxon>
        <taxon>Pseudomonadota</taxon>
        <taxon>Alphaproteobacteria</taxon>
        <taxon>Caulobacterales</taxon>
        <taxon>Caulobacteraceae</taxon>
        <taxon>Phenylobacterium</taxon>
    </lineage>
</organism>
<reference evidence="2" key="1">
    <citation type="submission" date="2021-04" db="EMBL/GenBank/DDBJ databases">
        <title>The complete genome sequence of Caulobacter sp. S6.</title>
        <authorList>
            <person name="Tang Y."/>
            <person name="Ouyang W."/>
            <person name="Liu Q."/>
            <person name="Huang B."/>
            <person name="Guo Z."/>
            <person name="Lei P."/>
        </authorList>
    </citation>
    <scope>NUCLEOTIDE SEQUENCE</scope>
    <source>
        <strain evidence="2">S6</strain>
    </source>
</reference>
<sequence>MRAIIYGLSAVALTAGLGGCATVTRGTSQQFTIESTPPGAQARTTSGFNCESTPCTIRMPRKDGFSVTVTKAGYKSVTVDVKPKIAGNGAAGFLGNALIGGVIGAAVDVGSGATLDLDPNPLHVNLEAAEAAPAAVAATPAPAATATPAATPPAPAAAPAAAAPATVAAKPAT</sequence>
<dbReference type="RefSeq" id="WP_211939253.1">
    <property type="nucleotide sequence ID" value="NZ_CP073078.1"/>
</dbReference>
<proteinExistence type="predicted"/>
<gene>
    <name evidence="2" type="ORF">KCG34_04785</name>
</gene>
<feature type="compositionally biased region" description="Low complexity" evidence="1">
    <location>
        <begin position="157"/>
        <end position="173"/>
    </location>
</feature>
<dbReference type="Proteomes" id="UP000676409">
    <property type="component" value="Chromosome"/>
</dbReference>
<keyword evidence="3" id="KW-1185">Reference proteome</keyword>
<keyword evidence="2" id="KW-0396">Initiation factor</keyword>
<dbReference type="PROSITE" id="PS51257">
    <property type="entry name" value="PROKAR_LIPOPROTEIN"/>
    <property type="match status" value="1"/>
</dbReference>
<accession>A0A975G393</accession>
<evidence type="ECO:0000313" key="2">
    <source>
        <dbReference type="EMBL" id="QUD89201.1"/>
    </source>
</evidence>
<dbReference type="EMBL" id="CP073078">
    <property type="protein sequence ID" value="QUD89201.1"/>
    <property type="molecule type" value="Genomic_DNA"/>
</dbReference>
<keyword evidence="2" id="KW-0648">Protein biosynthesis</keyword>
<evidence type="ECO:0000313" key="3">
    <source>
        <dbReference type="Proteomes" id="UP000676409"/>
    </source>
</evidence>
<name>A0A975G393_9CAUL</name>
<dbReference type="GO" id="GO:0003743">
    <property type="term" value="F:translation initiation factor activity"/>
    <property type="evidence" value="ECO:0007669"/>
    <property type="project" value="UniProtKB-KW"/>
</dbReference>